<proteinExistence type="predicted"/>
<gene>
    <name evidence="2" type="ORF">PHACADRAFT_100501</name>
</gene>
<evidence type="ECO:0000256" key="1">
    <source>
        <dbReference type="SAM" id="Phobius"/>
    </source>
</evidence>
<evidence type="ECO:0000313" key="2">
    <source>
        <dbReference type="EMBL" id="EKM52270.1"/>
    </source>
</evidence>
<evidence type="ECO:0000313" key="3">
    <source>
        <dbReference type="Proteomes" id="UP000008370"/>
    </source>
</evidence>
<dbReference type="PANTHER" id="PTHR40465">
    <property type="entry name" value="CHROMOSOME 1, WHOLE GENOME SHOTGUN SEQUENCE"/>
    <property type="match status" value="1"/>
</dbReference>
<organism evidence="2 3">
    <name type="scientific">Phanerochaete carnosa (strain HHB-10118-sp)</name>
    <name type="common">White-rot fungus</name>
    <name type="synonym">Peniophora carnosa</name>
    <dbReference type="NCBI Taxonomy" id="650164"/>
    <lineage>
        <taxon>Eukaryota</taxon>
        <taxon>Fungi</taxon>
        <taxon>Dikarya</taxon>
        <taxon>Basidiomycota</taxon>
        <taxon>Agaricomycotina</taxon>
        <taxon>Agaricomycetes</taxon>
        <taxon>Polyporales</taxon>
        <taxon>Phanerochaetaceae</taxon>
        <taxon>Phanerochaete</taxon>
    </lineage>
</organism>
<dbReference type="Proteomes" id="UP000008370">
    <property type="component" value="Unassembled WGS sequence"/>
</dbReference>
<dbReference type="AlphaFoldDB" id="K5VZL1"/>
<keyword evidence="1" id="KW-0472">Membrane</keyword>
<keyword evidence="3" id="KW-1185">Reference proteome</keyword>
<dbReference type="KEGG" id="pco:PHACADRAFT_100501"/>
<accession>K5VZL1</accession>
<sequence length="124" mass="14216">LLGTLFNWGLFGILSVQVYLYHLSFPKDKWLVKGLVYFVYLIDTAQTILVTRDVFVAFALHFGNLDVLDSIQLEWLAVPVFSSIVSCTVQLYYAYRIGILSGSQILRTFVSMVCYYQLCKPSRI</sequence>
<keyword evidence="1" id="KW-1133">Transmembrane helix</keyword>
<dbReference type="PANTHER" id="PTHR40465:SF1">
    <property type="entry name" value="DUF6534 DOMAIN-CONTAINING PROTEIN"/>
    <property type="match status" value="1"/>
</dbReference>
<dbReference type="HOGENOM" id="CLU_046025_16_2_1"/>
<dbReference type="OrthoDB" id="2953893at2759"/>
<reference evidence="2 3" key="1">
    <citation type="journal article" date="2012" name="BMC Genomics">
        <title>Comparative genomics of the white-rot fungi, Phanerochaete carnosa and P. chrysosporium, to elucidate the genetic basis of the distinct wood types they colonize.</title>
        <authorList>
            <person name="Suzuki H."/>
            <person name="MacDonald J."/>
            <person name="Syed K."/>
            <person name="Salamov A."/>
            <person name="Hori C."/>
            <person name="Aerts A."/>
            <person name="Henrissat B."/>
            <person name="Wiebenga A."/>
            <person name="vanKuyk P.A."/>
            <person name="Barry K."/>
            <person name="Lindquist E."/>
            <person name="LaButti K."/>
            <person name="Lapidus A."/>
            <person name="Lucas S."/>
            <person name="Coutinho P."/>
            <person name="Gong Y."/>
            <person name="Samejima M."/>
            <person name="Mahadevan R."/>
            <person name="Abou-Zaid M."/>
            <person name="de Vries R.P."/>
            <person name="Igarashi K."/>
            <person name="Yadav J.S."/>
            <person name="Grigoriev I.V."/>
            <person name="Master E.R."/>
        </authorList>
    </citation>
    <scope>NUCLEOTIDE SEQUENCE [LARGE SCALE GENOMIC DNA]</scope>
    <source>
        <strain evidence="2 3">HHB-10118-sp</strain>
    </source>
</reference>
<keyword evidence="1" id="KW-0812">Transmembrane</keyword>
<dbReference type="RefSeq" id="XP_007398624.1">
    <property type="nucleotide sequence ID" value="XM_007398562.1"/>
</dbReference>
<feature type="transmembrane region" description="Helical" evidence="1">
    <location>
        <begin position="75"/>
        <end position="95"/>
    </location>
</feature>
<feature type="transmembrane region" description="Helical" evidence="1">
    <location>
        <begin position="35"/>
        <end position="63"/>
    </location>
</feature>
<dbReference type="GeneID" id="18907158"/>
<feature type="transmembrane region" description="Helical" evidence="1">
    <location>
        <begin position="6"/>
        <end position="23"/>
    </location>
</feature>
<dbReference type="InParanoid" id="K5VZL1"/>
<dbReference type="EMBL" id="JH930475">
    <property type="protein sequence ID" value="EKM52270.1"/>
    <property type="molecule type" value="Genomic_DNA"/>
</dbReference>
<protein>
    <submittedName>
        <fullName evidence="2">Uncharacterized protein</fullName>
    </submittedName>
</protein>
<feature type="non-terminal residue" evidence="2">
    <location>
        <position position="124"/>
    </location>
</feature>
<name>K5VZL1_PHACS</name>